<feature type="region of interest" description="Disordered" evidence="2">
    <location>
        <begin position="1"/>
        <end position="47"/>
    </location>
</feature>
<dbReference type="VEuPathDB" id="FungiDB:H310_02091"/>
<evidence type="ECO:0000313" key="3">
    <source>
        <dbReference type="EMBL" id="ETW07615.1"/>
    </source>
</evidence>
<gene>
    <name evidence="3" type="ORF">H310_02091</name>
</gene>
<feature type="compositionally biased region" description="Polar residues" evidence="2">
    <location>
        <begin position="30"/>
        <end position="47"/>
    </location>
</feature>
<feature type="compositionally biased region" description="Polar residues" evidence="2">
    <location>
        <begin position="1"/>
        <end position="10"/>
    </location>
</feature>
<dbReference type="RefSeq" id="XP_008863707.1">
    <property type="nucleotide sequence ID" value="XM_008865485.1"/>
</dbReference>
<dbReference type="RefSeq" id="XP_008863708.1">
    <property type="nucleotide sequence ID" value="XM_008865486.1"/>
</dbReference>
<keyword evidence="1" id="KW-0175">Coiled coil</keyword>
<feature type="coiled-coil region" evidence="1">
    <location>
        <begin position="99"/>
        <end position="248"/>
    </location>
</feature>
<sequence>MLGSPSSGRRQSVIAEEAGDDDIPGRKPSVSVQPRQKLGATTLSRPQDASTISLMRHGTNNSLRRQTTMNNEASDNVLDDQSMAVLQRDATFRYQKAQIRILQDELASLSETRTKLQAKHDATADEVERMRLDHAALTEQVEQMQALLDKNKSLQGIQEAKQRMLETDIASAKAQVANTRKNEKHLVRTAKVAEVRLNEGTEELRALKKELEDEKTNQGGLAVPRHEHERLLNEHQRLEKHKAELIAAFKQQIHLIDVLKRQKIHLESAKMLSFIEDEFSATLELGM</sequence>
<evidence type="ECO:0000256" key="2">
    <source>
        <dbReference type="SAM" id="MobiDB-lite"/>
    </source>
</evidence>
<dbReference type="OrthoDB" id="269872at2759"/>
<dbReference type="AlphaFoldDB" id="A0A024UN64"/>
<proteinExistence type="predicted"/>
<protein>
    <submittedName>
        <fullName evidence="3">Uncharacterized protein</fullName>
    </submittedName>
</protein>
<dbReference type="EMBL" id="KI913954">
    <property type="protein sequence ID" value="ETW07614.1"/>
    <property type="molecule type" value="Genomic_DNA"/>
</dbReference>
<evidence type="ECO:0000256" key="1">
    <source>
        <dbReference type="SAM" id="Coils"/>
    </source>
</evidence>
<dbReference type="GeneID" id="20079141"/>
<dbReference type="EMBL" id="KI913954">
    <property type="protein sequence ID" value="ETW07615.1"/>
    <property type="molecule type" value="Genomic_DNA"/>
</dbReference>
<dbReference type="PANTHER" id="PTHR23313:SF0">
    <property type="entry name" value="TESTIS-EXPRESSED PROTEIN 9"/>
    <property type="match status" value="1"/>
</dbReference>
<reference evidence="3" key="1">
    <citation type="submission" date="2013-12" db="EMBL/GenBank/DDBJ databases">
        <title>The Genome Sequence of Aphanomyces invadans NJM9701.</title>
        <authorList>
            <consortium name="The Broad Institute Genomics Platform"/>
            <person name="Russ C."/>
            <person name="Tyler B."/>
            <person name="van West P."/>
            <person name="Dieguez-Uribeondo J."/>
            <person name="Young S.K."/>
            <person name="Zeng Q."/>
            <person name="Gargeya S."/>
            <person name="Fitzgerald M."/>
            <person name="Abouelleil A."/>
            <person name="Alvarado L."/>
            <person name="Chapman S.B."/>
            <person name="Gainer-Dewar J."/>
            <person name="Goldberg J."/>
            <person name="Griggs A."/>
            <person name="Gujja S."/>
            <person name="Hansen M."/>
            <person name="Howarth C."/>
            <person name="Imamovic A."/>
            <person name="Ireland A."/>
            <person name="Larimer J."/>
            <person name="McCowan C."/>
            <person name="Murphy C."/>
            <person name="Pearson M."/>
            <person name="Poon T.W."/>
            <person name="Priest M."/>
            <person name="Roberts A."/>
            <person name="Saif S."/>
            <person name="Shea T."/>
            <person name="Sykes S."/>
            <person name="Wortman J."/>
            <person name="Nusbaum C."/>
            <person name="Birren B."/>
        </authorList>
    </citation>
    <scope>NUCLEOTIDE SEQUENCE [LARGE SCALE GENOMIC DNA]</scope>
    <source>
        <strain evidence="3">NJM9701</strain>
    </source>
</reference>
<accession>A0A024UN64</accession>
<dbReference type="PANTHER" id="PTHR23313">
    <property type="entry name" value="TSEC1-RELATED"/>
    <property type="match status" value="1"/>
</dbReference>
<name>A0A024UN64_9STRA</name>
<organism evidence="3">
    <name type="scientific">Aphanomyces invadans</name>
    <dbReference type="NCBI Taxonomy" id="157072"/>
    <lineage>
        <taxon>Eukaryota</taxon>
        <taxon>Sar</taxon>
        <taxon>Stramenopiles</taxon>
        <taxon>Oomycota</taxon>
        <taxon>Saprolegniomycetes</taxon>
        <taxon>Saprolegniales</taxon>
        <taxon>Verrucalvaceae</taxon>
        <taxon>Aphanomyces</taxon>
    </lineage>
</organism>
<dbReference type="eggNOG" id="ENOG502QPKV">
    <property type="taxonomic scope" value="Eukaryota"/>
</dbReference>